<evidence type="ECO:0000256" key="5">
    <source>
        <dbReference type="ARBA" id="ARBA00007417"/>
    </source>
</evidence>
<keyword evidence="8 12" id="KW-0862">Zinc</keyword>
<dbReference type="Gene3D" id="3.40.140.10">
    <property type="entry name" value="Cytidine Deaminase, domain 2"/>
    <property type="match status" value="1"/>
</dbReference>
<keyword evidence="11" id="KW-0511">Multifunctional enzyme</keyword>
<comment type="pathway">
    <text evidence="2 12">Cofactor biosynthesis; riboflavin biosynthesis; 5-amino-6-(D-ribitylamino)uracil from GTP: step 2/4.</text>
</comment>
<dbReference type="Gene3D" id="3.40.430.10">
    <property type="entry name" value="Dihydrofolate Reductase, subunit A"/>
    <property type="match status" value="1"/>
</dbReference>
<dbReference type="InterPro" id="IPR004794">
    <property type="entry name" value="Eubact_RibD"/>
</dbReference>
<feature type="region of interest" description="Disordered" evidence="13">
    <location>
        <begin position="1"/>
        <end position="27"/>
    </location>
</feature>
<evidence type="ECO:0000313" key="16">
    <source>
        <dbReference type="Proteomes" id="UP001401887"/>
    </source>
</evidence>
<evidence type="ECO:0000256" key="4">
    <source>
        <dbReference type="ARBA" id="ARBA00005259"/>
    </source>
</evidence>
<evidence type="ECO:0000256" key="13">
    <source>
        <dbReference type="SAM" id="MobiDB-lite"/>
    </source>
</evidence>
<dbReference type="InterPro" id="IPR016193">
    <property type="entry name" value="Cytidine_deaminase-like"/>
</dbReference>
<dbReference type="PROSITE" id="PS51747">
    <property type="entry name" value="CYT_DCMP_DEAMINASES_2"/>
    <property type="match status" value="1"/>
</dbReference>
<keyword evidence="12" id="KW-0378">Hydrolase</keyword>
<evidence type="ECO:0000256" key="1">
    <source>
        <dbReference type="ARBA" id="ARBA00002151"/>
    </source>
</evidence>
<evidence type="ECO:0000256" key="2">
    <source>
        <dbReference type="ARBA" id="ARBA00004882"/>
    </source>
</evidence>
<dbReference type="InterPro" id="IPR002734">
    <property type="entry name" value="RibDG_C"/>
</dbReference>
<dbReference type="InterPro" id="IPR016192">
    <property type="entry name" value="APOBEC/CMP_deaminase_Zn-bd"/>
</dbReference>
<comment type="catalytic activity">
    <reaction evidence="12">
        <text>5-amino-6-(5-phospho-D-ribitylamino)uracil + NADP(+) = 5-amino-6-(5-phospho-D-ribosylamino)uracil + NADPH + H(+)</text>
        <dbReference type="Rhea" id="RHEA:17845"/>
        <dbReference type="ChEBI" id="CHEBI:15378"/>
        <dbReference type="ChEBI" id="CHEBI:57783"/>
        <dbReference type="ChEBI" id="CHEBI:58349"/>
        <dbReference type="ChEBI" id="CHEBI:58421"/>
        <dbReference type="ChEBI" id="CHEBI:58453"/>
        <dbReference type="EC" id="1.1.1.193"/>
    </reaction>
</comment>
<dbReference type="SUPFAM" id="SSF53927">
    <property type="entry name" value="Cytidine deaminase-like"/>
    <property type="match status" value="1"/>
</dbReference>
<dbReference type="PANTHER" id="PTHR38011:SF7">
    <property type="entry name" value="2,5-DIAMINO-6-RIBOSYLAMINO-4(3H)-PYRIMIDINONE 5'-PHOSPHATE REDUCTASE"/>
    <property type="match status" value="1"/>
</dbReference>
<dbReference type="Pfam" id="PF01872">
    <property type="entry name" value="RibD_C"/>
    <property type="match status" value="1"/>
</dbReference>
<reference evidence="15 16" key="1">
    <citation type="submission" date="2024-02" db="EMBL/GenBank/DDBJ databases">
        <title>Deinococcus carri NBRC 110142.</title>
        <authorList>
            <person name="Ichikawa N."/>
            <person name="Katano-Makiyama Y."/>
            <person name="Hidaka K."/>
        </authorList>
    </citation>
    <scope>NUCLEOTIDE SEQUENCE [LARGE SCALE GENOMIC DNA]</scope>
    <source>
        <strain evidence="15 16">NBRC 110142</strain>
    </source>
</reference>
<dbReference type="EC" id="1.1.1.193" evidence="12"/>
<proteinExistence type="inferred from homology"/>
<feature type="compositionally biased region" description="Basic residues" evidence="13">
    <location>
        <begin position="7"/>
        <end position="17"/>
    </location>
</feature>
<dbReference type="CDD" id="cd01284">
    <property type="entry name" value="Riboflavin_deaminase-reductase"/>
    <property type="match status" value="1"/>
</dbReference>
<keyword evidence="7 12" id="KW-0479">Metal-binding</keyword>
<dbReference type="PANTHER" id="PTHR38011">
    <property type="entry name" value="DIHYDROFOLATE REDUCTASE FAMILY PROTEIN (AFU_ORTHOLOGUE AFUA_8G06820)"/>
    <property type="match status" value="1"/>
</dbReference>
<dbReference type="EMBL" id="BAABRP010000021">
    <property type="protein sequence ID" value="GAA5514625.1"/>
    <property type="molecule type" value="Genomic_DNA"/>
</dbReference>
<evidence type="ECO:0000259" key="14">
    <source>
        <dbReference type="PROSITE" id="PS51747"/>
    </source>
</evidence>
<comment type="function">
    <text evidence="1 12">Converts 2,5-diamino-6-(ribosylamino)-4(3h)-pyrimidinone 5'-phosphate into 5-amino-6-(ribosylamino)-2,4(1h,3h)-pyrimidinedione 5'-phosphate.</text>
</comment>
<comment type="similarity">
    <text evidence="4 12">In the N-terminal section; belongs to the cytidine and deoxycytidylate deaminase family.</text>
</comment>
<dbReference type="SUPFAM" id="SSF53597">
    <property type="entry name" value="Dihydrofolate reductase-like"/>
    <property type="match status" value="1"/>
</dbReference>
<keyword evidence="10 12" id="KW-0560">Oxidoreductase</keyword>
<feature type="domain" description="CMP/dCMP-type deaminase" evidence="14">
    <location>
        <begin position="31"/>
        <end position="153"/>
    </location>
</feature>
<evidence type="ECO:0000256" key="11">
    <source>
        <dbReference type="ARBA" id="ARBA00023268"/>
    </source>
</evidence>
<evidence type="ECO:0000256" key="7">
    <source>
        <dbReference type="ARBA" id="ARBA00022723"/>
    </source>
</evidence>
<dbReference type="NCBIfam" id="TIGR00326">
    <property type="entry name" value="eubact_ribD"/>
    <property type="match status" value="1"/>
</dbReference>
<organism evidence="15 16">
    <name type="scientific">Deinococcus carri</name>
    <dbReference type="NCBI Taxonomy" id="1211323"/>
    <lineage>
        <taxon>Bacteria</taxon>
        <taxon>Thermotogati</taxon>
        <taxon>Deinococcota</taxon>
        <taxon>Deinococci</taxon>
        <taxon>Deinococcales</taxon>
        <taxon>Deinococcaceae</taxon>
        <taxon>Deinococcus</taxon>
    </lineage>
</organism>
<keyword evidence="6 12" id="KW-0686">Riboflavin biosynthesis</keyword>
<evidence type="ECO:0000256" key="9">
    <source>
        <dbReference type="ARBA" id="ARBA00022857"/>
    </source>
</evidence>
<dbReference type="Pfam" id="PF00383">
    <property type="entry name" value="dCMP_cyt_deam_1"/>
    <property type="match status" value="1"/>
</dbReference>
<comment type="cofactor">
    <cofactor evidence="12">
        <name>Zn(2+)</name>
        <dbReference type="ChEBI" id="CHEBI:29105"/>
    </cofactor>
    <text evidence="12">Binds 1 zinc ion.</text>
</comment>
<keyword evidence="9 12" id="KW-0521">NADP</keyword>
<comment type="caution">
    <text evidence="15">The sequence shown here is derived from an EMBL/GenBank/DDBJ whole genome shotgun (WGS) entry which is preliminary data.</text>
</comment>
<dbReference type="InterPro" id="IPR002125">
    <property type="entry name" value="CMP_dCMP_dom"/>
</dbReference>
<evidence type="ECO:0000256" key="8">
    <source>
        <dbReference type="ARBA" id="ARBA00022833"/>
    </source>
</evidence>
<name>A0ABP9WDR2_9DEIO</name>
<evidence type="ECO:0000256" key="12">
    <source>
        <dbReference type="PIRNR" id="PIRNR006769"/>
    </source>
</evidence>
<dbReference type="InterPro" id="IPR024072">
    <property type="entry name" value="DHFR-like_dom_sf"/>
</dbReference>
<dbReference type="InterPro" id="IPR050765">
    <property type="entry name" value="Riboflavin_Biosynth_HTPR"/>
</dbReference>
<comment type="pathway">
    <text evidence="3 12">Cofactor biosynthesis; riboflavin biosynthesis; 5-amino-6-(D-ribitylamino)uracil from GTP: step 3/4.</text>
</comment>
<sequence length="388" mass="40494">MEEGGRFARHPGGRRQRMSGMNSPGAATLLPEDEAWMALALAEAARGLGRTAPNPPVGCVLVRRGEVVGRGFHPRAGEPHAEVFALRGAGERARGATAYVTLEPCSHFGRTPPCADALLAAGIARVVVAALDPNPKVAGRGVRRLREAGVEVTVGVREAEAARQQAGFRSLVTRGRPWVVYKYAMTLDGRVAATGEGNGPVTSAPARERVMRWRDELDALAVGVGTVLADDPRLTVRGVMGGRDPRPVIFDRQARTPLSARALRPGTVIVTSPWADAGRLADTGATVLRAASLPEALHALGDLHLSSLLLEGGPTLATAFVEAGLVDEVRALVAPKLLGAGLSPLCGPPRGMADALVLRDLHTEILGPDLLVSGLLNDIPRLGAAGAN</sequence>
<protein>
    <recommendedName>
        <fullName evidence="12">Riboflavin biosynthesis protein RibD</fullName>
    </recommendedName>
    <domain>
        <recommendedName>
            <fullName evidence="12">Diaminohydroxyphosphoribosylaminopyrimidine deaminase</fullName>
            <shortName evidence="12">DRAP deaminase</shortName>
            <ecNumber evidence="12">3.5.4.26</ecNumber>
        </recommendedName>
        <alternativeName>
            <fullName evidence="12">Riboflavin-specific deaminase</fullName>
        </alternativeName>
    </domain>
    <domain>
        <recommendedName>
            <fullName evidence="12">5-amino-6-(5-phosphoribosylamino)uracil reductase</fullName>
            <ecNumber evidence="12">1.1.1.193</ecNumber>
        </recommendedName>
        <alternativeName>
            <fullName evidence="12">HTP reductase</fullName>
        </alternativeName>
    </domain>
</protein>
<evidence type="ECO:0000313" key="15">
    <source>
        <dbReference type="EMBL" id="GAA5514625.1"/>
    </source>
</evidence>
<dbReference type="PIRSF" id="PIRSF006769">
    <property type="entry name" value="RibD"/>
    <property type="match status" value="1"/>
</dbReference>
<keyword evidence="16" id="KW-1185">Reference proteome</keyword>
<dbReference type="EC" id="3.5.4.26" evidence="12"/>
<evidence type="ECO:0000256" key="3">
    <source>
        <dbReference type="ARBA" id="ARBA00004910"/>
    </source>
</evidence>
<evidence type="ECO:0000256" key="6">
    <source>
        <dbReference type="ARBA" id="ARBA00022619"/>
    </source>
</evidence>
<dbReference type="Proteomes" id="UP001401887">
    <property type="component" value="Unassembled WGS sequence"/>
</dbReference>
<accession>A0ABP9WDR2</accession>
<comment type="catalytic activity">
    <reaction evidence="12">
        <text>2,5-diamino-6-hydroxy-4-(5-phosphoribosylamino)-pyrimidine + H2O + H(+) = 5-amino-6-(5-phospho-D-ribosylamino)uracil + NH4(+)</text>
        <dbReference type="Rhea" id="RHEA:21868"/>
        <dbReference type="ChEBI" id="CHEBI:15377"/>
        <dbReference type="ChEBI" id="CHEBI:15378"/>
        <dbReference type="ChEBI" id="CHEBI:28938"/>
        <dbReference type="ChEBI" id="CHEBI:58453"/>
        <dbReference type="ChEBI" id="CHEBI:58614"/>
        <dbReference type="EC" id="3.5.4.26"/>
    </reaction>
</comment>
<dbReference type="PROSITE" id="PS00903">
    <property type="entry name" value="CYT_DCMP_DEAMINASES_1"/>
    <property type="match status" value="1"/>
</dbReference>
<gene>
    <name evidence="15" type="primary">ribD</name>
    <name evidence="15" type="ORF">Dcar01_03381</name>
</gene>
<comment type="similarity">
    <text evidence="5 12">In the C-terminal section; belongs to the HTP reductase family.</text>
</comment>
<evidence type="ECO:0000256" key="10">
    <source>
        <dbReference type="ARBA" id="ARBA00023002"/>
    </source>
</evidence>